<keyword evidence="2" id="KW-1185">Reference proteome</keyword>
<proteinExistence type="predicted"/>
<gene>
    <name evidence="1" type="ORF">AAFF_G00217690</name>
</gene>
<dbReference type="AlphaFoldDB" id="A0AAD7WUQ8"/>
<protein>
    <submittedName>
        <fullName evidence="1">Uncharacterized protein</fullName>
    </submittedName>
</protein>
<evidence type="ECO:0000313" key="2">
    <source>
        <dbReference type="Proteomes" id="UP001221898"/>
    </source>
</evidence>
<accession>A0AAD7WUQ8</accession>
<name>A0AAD7WUQ8_9TELE</name>
<evidence type="ECO:0000313" key="1">
    <source>
        <dbReference type="EMBL" id="KAJ8409710.1"/>
    </source>
</evidence>
<sequence length="256" mass="29541">MDIKTKANIQAKIRKDYGSLNDCVDYVATVVLCWGRTKFEEHKEILEHFLSLREKGQVPAYITPEDMKDWIISEGRNILKERFQMECADQRDGLIHLYYFDPHTVVRRAVRDIIQQLARVPVARPHTLSEVVVDTVTRLFRRVVDDGEEPFNRKSSSRLLSGVAVGTTVIVLQDVCAEERHAAQELRVQYSHSTRASVVSMLHRELLERTGSPEVLKAALRGKREVRNQRKGIRHFFSRTWKALTFCCCCISVETD</sequence>
<reference evidence="1" key="1">
    <citation type="journal article" date="2023" name="Science">
        <title>Genome structures resolve the early diversification of teleost fishes.</title>
        <authorList>
            <person name="Parey E."/>
            <person name="Louis A."/>
            <person name="Montfort J."/>
            <person name="Bouchez O."/>
            <person name="Roques C."/>
            <person name="Iampietro C."/>
            <person name="Lluch J."/>
            <person name="Castinel A."/>
            <person name="Donnadieu C."/>
            <person name="Desvignes T."/>
            <person name="Floi Bucao C."/>
            <person name="Jouanno E."/>
            <person name="Wen M."/>
            <person name="Mejri S."/>
            <person name="Dirks R."/>
            <person name="Jansen H."/>
            <person name="Henkel C."/>
            <person name="Chen W.J."/>
            <person name="Zahm M."/>
            <person name="Cabau C."/>
            <person name="Klopp C."/>
            <person name="Thompson A.W."/>
            <person name="Robinson-Rechavi M."/>
            <person name="Braasch I."/>
            <person name="Lecointre G."/>
            <person name="Bobe J."/>
            <person name="Postlethwait J.H."/>
            <person name="Berthelot C."/>
            <person name="Roest Crollius H."/>
            <person name="Guiguen Y."/>
        </authorList>
    </citation>
    <scope>NUCLEOTIDE SEQUENCE</scope>
    <source>
        <strain evidence="1">NC1722</strain>
    </source>
</reference>
<dbReference type="Proteomes" id="UP001221898">
    <property type="component" value="Unassembled WGS sequence"/>
</dbReference>
<comment type="caution">
    <text evidence="1">The sequence shown here is derived from an EMBL/GenBank/DDBJ whole genome shotgun (WGS) entry which is preliminary data.</text>
</comment>
<dbReference type="EMBL" id="JAINUG010000029">
    <property type="protein sequence ID" value="KAJ8409710.1"/>
    <property type="molecule type" value="Genomic_DNA"/>
</dbReference>
<organism evidence="1 2">
    <name type="scientific">Aldrovandia affinis</name>
    <dbReference type="NCBI Taxonomy" id="143900"/>
    <lineage>
        <taxon>Eukaryota</taxon>
        <taxon>Metazoa</taxon>
        <taxon>Chordata</taxon>
        <taxon>Craniata</taxon>
        <taxon>Vertebrata</taxon>
        <taxon>Euteleostomi</taxon>
        <taxon>Actinopterygii</taxon>
        <taxon>Neopterygii</taxon>
        <taxon>Teleostei</taxon>
        <taxon>Notacanthiformes</taxon>
        <taxon>Halosauridae</taxon>
        <taxon>Aldrovandia</taxon>
    </lineage>
</organism>